<dbReference type="RefSeq" id="WP_369059733.1">
    <property type="nucleotide sequence ID" value="NZ_CP158375.1"/>
</dbReference>
<dbReference type="InterPro" id="IPR008928">
    <property type="entry name" value="6-hairpin_glycosidase_sf"/>
</dbReference>
<evidence type="ECO:0000313" key="2">
    <source>
        <dbReference type="EMBL" id="XDO96873.1"/>
    </source>
</evidence>
<dbReference type="SUPFAM" id="SSF48208">
    <property type="entry name" value="Six-hairpin glycosidases"/>
    <property type="match status" value="1"/>
</dbReference>
<organism evidence="2">
    <name type="scientific">Caulobacter sp. 73W</name>
    <dbReference type="NCBI Taxonomy" id="3161137"/>
    <lineage>
        <taxon>Bacteria</taxon>
        <taxon>Pseudomonadati</taxon>
        <taxon>Pseudomonadota</taxon>
        <taxon>Alphaproteobacteria</taxon>
        <taxon>Caulobacterales</taxon>
        <taxon>Caulobacteraceae</taxon>
        <taxon>Caulobacter</taxon>
    </lineage>
</organism>
<dbReference type="InterPro" id="IPR058347">
    <property type="entry name" value="DUF8034"/>
</dbReference>
<sequence length="618" mass="68761">MASSMIGRRAFLLGAAAAPLLAAAGQAQAKPLLEITTPMAPPEWALLERELLRANAAACEAFYNRYFDDRGYLLAYERWGANDGPDDAAEHFNDWPILHSLGASDRVKALYTKGWEGHLRQYTQAKTTEVSFGRDGMYYKEFPTMLDWQHHGEGLTMFNVQGLSDPNSPRFRDRARRYAGLYMGEDPGAPNYDPKVKIIRSAFNGSRGPLLRKATPQEWAGDPFEVENRFDLGHGEKSYEETLEHYAEYGDVVGDNPLNLLSTTLALNAYMLDHEPKYRQWLLDYVDAWVKRARANNNVLPSNIGLDGKIGGAADGAWWGGVYGWGFSPKVPGTDKREDRNRVPRSVLAFMNAYLLTGDDKYLDVWRRQNDTINANSKVIDGKRSAPRMYGPNGWYSYAPGEYRQNNFEIWYMSQRASDRARTGDHPWLSYLEGKNPGYPADALRKDLKRVQDRALLQRDDKSSPDTRLADDALNKNPASVAALLHLMQGAIHIGRPPWAQSSPNVGGSPMYSRLRYFDPIAGRAGVPEDVAALVDGMTADSTAVTLVNLSSVEPRTVTIQGGGYGEHQIRSVTLDGKASPVNASAFTLTLAPGSGARLVLAMNRYVNQPTLAFPWER</sequence>
<gene>
    <name evidence="2" type="ORF">ABOZ73_00115</name>
</gene>
<proteinExistence type="predicted"/>
<evidence type="ECO:0000256" key="1">
    <source>
        <dbReference type="SAM" id="SignalP"/>
    </source>
</evidence>
<protein>
    <submittedName>
        <fullName evidence="2">Uncharacterized protein</fullName>
    </submittedName>
</protein>
<keyword evidence="1" id="KW-0732">Signal</keyword>
<name>A0AB39KUA6_9CAUL</name>
<dbReference type="AlphaFoldDB" id="A0AB39KUA6"/>
<dbReference type="GO" id="GO:0005975">
    <property type="term" value="P:carbohydrate metabolic process"/>
    <property type="evidence" value="ECO:0007669"/>
    <property type="project" value="InterPro"/>
</dbReference>
<dbReference type="PROSITE" id="PS51318">
    <property type="entry name" value="TAT"/>
    <property type="match status" value="1"/>
</dbReference>
<accession>A0AB39KUA6</accession>
<reference evidence="2" key="1">
    <citation type="submission" date="2024-06" db="EMBL/GenBank/DDBJ databases">
        <title>Caulobacter inopinatus, sp. nov.</title>
        <authorList>
            <person name="Donachie S.P."/>
        </authorList>
    </citation>
    <scope>NUCLEOTIDE SEQUENCE</scope>
    <source>
        <strain evidence="2">73W</strain>
    </source>
</reference>
<dbReference type="InterPro" id="IPR006311">
    <property type="entry name" value="TAT_signal"/>
</dbReference>
<feature type="chain" id="PRO_5044345112" evidence="1">
    <location>
        <begin position="30"/>
        <end position="618"/>
    </location>
</feature>
<feature type="signal peptide" evidence="1">
    <location>
        <begin position="1"/>
        <end position="29"/>
    </location>
</feature>
<dbReference type="EMBL" id="CP158375">
    <property type="protein sequence ID" value="XDO96873.1"/>
    <property type="molecule type" value="Genomic_DNA"/>
</dbReference>
<dbReference type="Pfam" id="PF26099">
    <property type="entry name" value="DUF8034"/>
    <property type="match status" value="2"/>
</dbReference>